<proteinExistence type="predicted"/>
<feature type="compositionally biased region" description="Low complexity" evidence="1">
    <location>
        <begin position="83"/>
        <end position="101"/>
    </location>
</feature>
<feature type="region of interest" description="Disordered" evidence="1">
    <location>
        <begin position="75"/>
        <end position="170"/>
    </location>
</feature>
<feature type="compositionally biased region" description="Basic residues" evidence="1">
    <location>
        <begin position="153"/>
        <end position="164"/>
    </location>
</feature>
<organism evidence="2 3">
    <name type="scientific">Hyaloscypha bicolor E</name>
    <dbReference type="NCBI Taxonomy" id="1095630"/>
    <lineage>
        <taxon>Eukaryota</taxon>
        <taxon>Fungi</taxon>
        <taxon>Dikarya</taxon>
        <taxon>Ascomycota</taxon>
        <taxon>Pezizomycotina</taxon>
        <taxon>Leotiomycetes</taxon>
        <taxon>Helotiales</taxon>
        <taxon>Hyaloscyphaceae</taxon>
        <taxon>Hyaloscypha</taxon>
        <taxon>Hyaloscypha bicolor</taxon>
    </lineage>
</organism>
<dbReference type="EMBL" id="KZ613895">
    <property type="protein sequence ID" value="PMD53072.1"/>
    <property type="molecule type" value="Genomic_DNA"/>
</dbReference>
<sequence length="261" mass="28340">MRKIIETGSVSLKKALKYWTVRKSLTYMTVYHGLQPTFASVTSCIDDNPNSSIATDLRELSSSLQKINISPIGEISTPVSQQTARTSTSTSTTPLTSGSMTQHKSPVQPNADGETAFSPPQAWSPVSSIYVPQSKSPISQEPSPHLKAISIPRPRKHANRIRKKPPPEDRTCKVCGLVLSSVGNKNRHVDDKHQPVNGSGGGDGLPQESGPVTGSLSGMLARKPHFCRFHCGARYAQARNRDDHERKQCRKRGASYGVGQG</sequence>
<dbReference type="RefSeq" id="XP_024729976.1">
    <property type="nucleotide sequence ID" value="XM_024870985.1"/>
</dbReference>
<evidence type="ECO:0000313" key="3">
    <source>
        <dbReference type="Proteomes" id="UP000235371"/>
    </source>
</evidence>
<protein>
    <submittedName>
        <fullName evidence="2">Uncharacterized protein</fullName>
    </submittedName>
</protein>
<dbReference type="InParanoid" id="A0A2J6SQM7"/>
<dbReference type="Proteomes" id="UP000235371">
    <property type="component" value="Unassembled WGS sequence"/>
</dbReference>
<feature type="region of interest" description="Disordered" evidence="1">
    <location>
        <begin position="238"/>
        <end position="261"/>
    </location>
</feature>
<evidence type="ECO:0000313" key="2">
    <source>
        <dbReference type="EMBL" id="PMD53072.1"/>
    </source>
</evidence>
<evidence type="ECO:0000256" key="1">
    <source>
        <dbReference type="SAM" id="MobiDB-lite"/>
    </source>
</evidence>
<dbReference type="OrthoDB" id="5153871at2759"/>
<feature type="compositionally biased region" description="Polar residues" evidence="1">
    <location>
        <begin position="124"/>
        <end position="142"/>
    </location>
</feature>
<feature type="region of interest" description="Disordered" evidence="1">
    <location>
        <begin position="185"/>
        <end position="217"/>
    </location>
</feature>
<gene>
    <name evidence="2" type="ORF">K444DRAFT_197819</name>
</gene>
<accession>A0A2J6SQM7</accession>
<dbReference type="GeneID" id="36579067"/>
<keyword evidence="3" id="KW-1185">Reference proteome</keyword>
<reference evidence="2 3" key="1">
    <citation type="submission" date="2016-04" db="EMBL/GenBank/DDBJ databases">
        <title>A degradative enzymes factory behind the ericoid mycorrhizal symbiosis.</title>
        <authorList>
            <consortium name="DOE Joint Genome Institute"/>
            <person name="Martino E."/>
            <person name="Morin E."/>
            <person name="Grelet G."/>
            <person name="Kuo A."/>
            <person name="Kohler A."/>
            <person name="Daghino S."/>
            <person name="Barry K."/>
            <person name="Choi C."/>
            <person name="Cichocki N."/>
            <person name="Clum A."/>
            <person name="Copeland A."/>
            <person name="Hainaut M."/>
            <person name="Haridas S."/>
            <person name="Labutti K."/>
            <person name="Lindquist E."/>
            <person name="Lipzen A."/>
            <person name="Khouja H.-R."/>
            <person name="Murat C."/>
            <person name="Ohm R."/>
            <person name="Olson A."/>
            <person name="Spatafora J."/>
            <person name="Veneault-Fourrey C."/>
            <person name="Henrissat B."/>
            <person name="Grigoriev I."/>
            <person name="Martin F."/>
            <person name="Perotto S."/>
        </authorList>
    </citation>
    <scope>NUCLEOTIDE SEQUENCE [LARGE SCALE GENOMIC DNA]</scope>
    <source>
        <strain evidence="2 3">E</strain>
    </source>
</reference>
<name>A0A2J6SQM7_9HELO</name>
<dbReference type="AlphaFoldDB" id="A0A2J6SQM7"/>